<feature type="compositionally biased region" description="Polar residues" evidence="1">
    <location>
        <begin position="167"/>
        <end position="180"/>
    </location>
</feature>
<evidence type="ECO:0000313" key="3">
    <source>
        <dbReference type="Proteomes" id="UP000042958"/>
    </source>
</evidence>
<feature type="region of interest" description="Disordered" evidence="1">
    <location>
        <begin position="1"/>
        <end position="23"/>
    </location>
</feature>
<reference evidence="3" key="1">
    <citation type="journal article" date="2015" name="Genome Announc.">
        <title>Draft genome sequence of the fungus Penicillium brasilianum MG11.</title>
        <authorList>
            <person name="Horn F."/>
            <person name="Linde J."/>
            <person name="Mattern D.J."/>
            <person name="Walther G."/>
            <person name="Guthke R."/>
            <person name="Brakhage A.A."/>
            <person name="Valiante V."/>
        </authorList>
    </citation>
    <scope>NUCLEOTIDE SEQUENCE [LARGE SCALE GENOMIC DNA]</scope>
    <source>
        <strain evidence="3">MG11</strain>
    </source>
</reference>
<organism evidence="2 3">
    <name type="scientific">Penicillium brasilianum</name>
    <dbReference type="NCBI Taxonomy" id="104259"/>
    <lineage>
        <taxon>Eukaryota</taxon>
        <taxon>Fungi</taxon>
        <taxon>Dikarya</taxon>
        <taxon>Ascomycota</taxon>
        <taxon>Pezizomycotina</taxon>
        <taxon>Eurotiomycetes</taxon>
        <taxon>Eurotiomycetidae</taxon>
        <taxon>Eurotiales</taxon>
        <taxon>Aspergillaceae</taxon>
        <taxon>Penicillium</taxon>
    </lineage>
</organism>
<keyword evidence="3" id="KW-1185">Reference proteome</keyword>
<proteinExistence type="predicted"/>
<dbReference type="EMBL" id="CDHK01000008">
    <property type="protein sequence ID" value="CEJ60418.1"/>
    <property type="molecule type" value="Genomic_DNA"/>
</dbReference>
<protein>
    <submittedName>
        <fullName evidence="2">Uncharacterized protein</fullName>
    </submittedName>
</protein>
<evidence type="ECO:0000256" key="1">
    <source>
        <dbReference type="SAM" id="MobiDB-lite"/>
    </source>
</evidence>
<sequence>MPNPPIDPQADRANEPDPSDTDMMGFTSFDELDSAILDGFDPANINQMFAEFTDSLNAEMANAIASANIQMPPQATHLVSSQQGLEAYMVQMQIYAGISLDQLQPMRASPQSQGGRRAPVIQIVNGRTMLAVIPPATFNGFLAPMLTHQIGPWNSENVEGGPGHNAQPESQYTGSNPNGSKTDESDNNGYNTDCSNSDDSDNDGSNSDGSNSDGAKPDGSDTDGPDNEGTGTCVYIRAEDSDIEIDMGESGNR</sequence>
<gene>
    <name evidence="2" type="ORF">PMG11_08993</name>
</gene>
<name>A0A0F7TUK8_PENBI</name>
<evidence type="ECO:0000313" key="2">
    <source>
        <dbReference type="EMBL" id="CEJ60418.1"/>
    </source>
</evidence>
<feature type="compositionally biased region" description="Low complexity" evidence="1">
    <location>
        <begin position="203"/>
        <end position="214"/>
    </location>
</feature>
<dbReference type="OrthoDB" id="4354894at2759"/>
<feature type="region of interest" description="Disordered" evidence="1">
    <location>
        <begin position="153"/>
        <end position="253"/>
    </location>
</feature>
<dbReference type="AlphaFoldDB" id="A0A0F7TUK8"/>
<accession>A0A0F7TUK8</accession>
<dbReference type="Proteomes" id="UP000042958">
    <property type="component" value="Unassembled WGS sequence"/>
</dbReference>